<dbReference type="InterPro" id="IPR051182">
    <property type="entry name" value="Euk_NMN_adenylyltrnsfrase"/>
</dbReference>
<reference evidence="2" key="1">
    <citation type="submission" date="2021-01" db="EMBL/GenBank/DDBJ databases">
        <authorList>
            <person name="Corre E."/>
            <person name="Pelletier E."/>
            <person name="Niang G."/>
            <person name="Scheremetjew M."/>
            <person name="Finn R."/>
            <person name="Kale V."/>
            <person name="Holt S."/>
            <person name="Cochrane G."/>
            <person name="Meng A."/>
            <person name="Brown T."/>
            <person name="Cohen L."/>
        </authorList>
    </citation>
    <scope>NUCLEOTIDE SEQUENCE</scope>
</reference>
<dbReference type="SUPFAM" id="SSF52374">
    <property type="entry name" value="Nucleotidylyl transferase"/>
    <property type="match status" value="1"/>
</dbReference>
<gene>
    <name evidence="2" type="ORF">NSCI0253_LOCUS36212</name>
</gene>
<dbReference type="PANTHER" id="PTHR12039">
    <property type="entry name" value="NICOTINAMIDE MONONUCLEOTIDE ADENYLYLTRANSFERASE"/>
    <property type="match status" value="1"/>
</dbReference>
<dbReference type="AlphaFoldDB" id="A0A7S1ARA8"/>
<sequence length="271" mass="30271">MACHEQWPMAKLQVALRRLEANRPHKFAVILSTGAMNPVHLAHIQMLHKGRERLEEAGYTVVGAWISPSHDGYVQPKAKTMQTIGLSDKFRLEVARRASLEDPLVSVGSWEAEKEGHWPDFPVVCKALAKDLRTSVESEMKCLHEVEVFYVCGADHAVMCDILRGLDPCRGIGVVVVPRPGQDLPELTEDSDEDLVFIAKPVDGDLTNLSSSKIRDALERLDLKFVKSAMGEVACRFLLDPNQHEFEHYAADFDLLRFGSTAEEREAALRG</sequence>
<name>A0A7S1ARA8_NOCSC</name>
<dbReference type="GO" id="GO:0000309">
    <property type="term" value="F:nicotinamide-nucleotide adenylyltransferase activity"/>
    <property type="evidence" value="ECO:0007669"/>
    <property type="project" value="TreeGrafter"/>
</dbReference>
<feature type="domain" description="Cytidyltransferase-like" evidence="1">
    <location>
        <begin position="33"/>
        <end position="216"/>
    </location>
</feature>
<dbReference type="Gene3D" id="3.40.50.620">
    <property type="entry name" value="HUPs"/>
    <property type="match status" value="1"/>
</dbReference>
<dbReference type="PANTHER" id="PTHR12039:SF0">
    <property type="entry name" value="NICOTINAMIDE-NUCLEOTIDE ADENYLYLTRANSFERASE"/>
    <property type="match status" value="1"/>
</dbReference>
<accession>A0A7S1ARA8</accession>
<dbReference type="EMBL" id="HBFQ01050814">
    <property type="protein sequence ID" value="CAD8861857.1"/>
    <property type="molecule type" value="Transcribed_RNA"/>
</dbReference>
<dbReference type="InterPro" id="IPR014729">
    <property type="entry name" value="Rossmann-like_a/b/a_fold"/>
</dbReference>
<evidence type="ECO:0000313" key="2">
    <source>
        <dbReference type="EMBL" id="CAD8861857.1"/>
    </source>
</evidence>
<organism evidence="2">
    <name type="scientific">Noctiluca scintillans</name>
    <name type="common">Sea sparkle</name>
    <name type="synonym">Red tide dinoflagellate</name>
    <dbReference type="NCBI Taxonomy" id="2966"/>
    <lineage>
        <taxon>Eukaryota</taxon>
        <taxon>Sar</taxon>
        <taxon>Alveolata</taxon>
        <taxon>Dinophyceae</taxon>
        <taxon>Noctilucales</taxon>
        <taxon>Noctilucaceae</taxon>
        <taxon>Noctiluca</taxon>
    </lineage>
</organism>
<dbReference type="GO" id="GO:0009435">
    <property type="term" value="P:NAD+ biosynthetic process"/>
    <property type="evidence" value="ECO:0007669"/>
    <property type="project" value="TreeGrafter"/>
</dbReference>
<dbReference type="InterPro" id="IPR004821">
    <property type="entry name" value="Cyt_trans-like"/>
</dbReference>
<proteinExistence type="predicted"/>
<evidence type="ECO:0000259" key="1">
    <source>
        <dbReference type="Pfam" id="PF01467"/>
    </source>
</evidence>
<protein>
    <recommendedName>
        <fullName evidence="1">Cytidyltransferase-like domain-containing protein</fullName>
    </recommendedName>
</protein>
<dbReference type="GO" id="GO:0004515">
    <property type="term" value="F:nicotinate-nucleotide adenylyltransferase activity"/>
    <property type="evidence" value="ECO:0007669"/>
    <property type="project" value="TreeGrafter"/>
</dbReference>
<dbReference type="Pfam" id="PF01467">
    <property type="entry name" value="CTP_transf_like"/>
    <property type="match status" value="1"/>
</dbReference>